<keyword evidence="5" id="KW-0779">Telomere</keyword>
<dbReference type="SUPFAM" id="SSF46689">
    <property type="entry name" value="Homeodomain-like"/>
    <property type="match status" value="1"/>
</dbReference>
<evidence type="ECO:0000256" key="1">
    <source>
        <dbReference type="ARBA" id="ARBA00004123"/>
    </source>
</evidence>
<dbReference type="Pfam" id="PF16589">
    <property type="entry name" value="BRCT_2"/>
    <property type="match status" value="1"/>
</dbReference>
<evidence type="ECO:0000256" key="3">
    <source>
        <dbReference type="ARBA" id="ARBA00010467"/>
    </source>
</evidence>
<sequence length="417" mass="47741">MESTHRESDYAVHVTPDNLFQINCEPLRFFVGLSSQKNHVELLIKKRGGLVLGKLPESFKLQGMVLDLDENGLPCDPEQVIVLLDTNTKLSRASKMTAKLTECFSLSYIESCIEQNKLLNLNDFRIGNKSIHSNSREIKQTKKRFHISEEQLEAVSPSEESHATAKIATSTTPDSVKRYRQKYTHEHDLILVNFVKEMTMKYPEERPLGQKLWQRAEELQILGPYRSWQSMRERFKTRLQPYLQRGSASVSAWNQLPVDAEDPTSSAFDVGSTSSFSESYKDLKKTITASVFQRKSVEESERQMQATEISFAEQQEKSDIMLGINIVSGQPTYLTEASHFPNLLSTNNYKDDTHFCRKLLYDEENKALNCEQERLVQKVVRELSNKYLVPERRVCVALLDANGSVDLAVKFLNSRTV</sequence>
<dbReference type="Pfam" id="PF08914">
    <property type="entry name" value="Myb_Rap1"/>
    <property type="match status" value="1"/>
</dbReference>
<gene>
    <name evidence="8" type="ORF">Gasu_23740</name>
</gene>
<name>M2Y325_GALSU</name>
<reference evidence="9" key="1">
    <citation type="journal article" date="2013" name="Science">
        <title>Gene transfer from bacteria and archaea facilitated evolution of an extremophilic eukaryote.</title>
        <authorList>
            <person name="Schonknecht G."/>
            <person name="Chen W.H."/>
            <person name="Ternes C.M."/>
            <person name="Barbier G.G."/>
            <person name="Shrestha R.P."/>
            <person name="Stanke M."/>
            <person name="Brautigam A."/>
            <person name="Baker B.J."/>
            <person name="Banfield J.F."/>
            <person name="Garavito R.M."/>
            <person name="Carr K."/>
            <person name="Wilkerson C."/>
            <person name="Rensing S.A."/>
            <person name="Gagneul D."/>
            <person name="Dickenson N.E."/>
            <person name="Oesterhelt C."/>
            <person name="Lercher M.J."/>
            <person name="Weber A.P."/>
        </authorList>
    </citation>
    <scope>NUCLEOTIDE SEQUENCE [LARGE SCALE GENOMIC DNA]</scope>
    <source>
        <strain evidence="9">074W</strain>
    </source>
</reference>
<dbReference type="AlphaFoldDB" id="M2Y325"/>
<feature type="domain" description="BRCT" evidence="7">
    <location>
        <begin position="25"/>
        <end position="126"/>
    </location>
</feature>
<dbReference type="InterPro" id="IPR001357">
    <property type="entry name" value="BRCT_dom"/>
</dbReference>
<evidence type="ECO:0000256" key="4">
    <source>
        <dbReference type="ARBA" id="ARBA00022454"/>
    </source>
</evidence>
<keyword evidence="6" id="KW-0539">Nucleus</keyword>
<dbReference type="KEGG" id="gsl:Gasu_23740"/>
<dbReference type="PANTHER" id="PTHR16466:SF6">
    <property type="entry name" value="TELOMERIC REPEAT-BINDING FACTOR 2-INTERACTING PROTEIN 1"/>
    <property type="match status" value="1"/>
</dbReference>
<dbReference type="InterPro" id="IPR015010">
    <property type="entry name" value="TERF2IP_Myb"/>
</dbReference>
<evidence type="ECO:0000313" key="9">
    <source>
        <dbReference type="Proteomes" id="UP000030680"/>
    </source>
</evidence>
<dbReference type="InterPro" id="IPR039595">
    <property type="entry name" value="TE2IP/Rap1"/>
</dbReference>
<protein>
    <recommendedName>
        <fullName evidence="7">BRCT domain-containing protein</fullName>
    </recommendedName>
</protein>
<dbReference type="PROSITE" id="PS50172">
    <property type="entry name" value="BRCT"/>
    <property type="match status" value="1"/>
</dbReference>
<dbReference type="GO" id="GO:0031848">
    <property type="term" value="P:protection from non-homologous end joining at telomere"/>
    <property type="evidence" value="ECO:0007669"/>
    <property type="project" value="TreeGrafter"/>
</dbReference>
<dbReference type="Gene3D" id="1.10.10.60">
    <property type="entry name" value="Homeodomain-like"/>
    <property type="match status" value="1"/>
</dbReference>
<dbReference type="Proteomes" id="UP000030680">
    <property type="component" value="Unassembled WGS sequence"/>
</dbReference>
<evidence type="ECO:0000256" key="5">
    <source>
        <dbReference type="ARBA" id="ARBA00022895"/>
    </source>
</evidence>
<dbReference type="Gramene" id="EME30219">
    <property type="protein sequence ID" value="EME30219"/>
    <property type="gene ID" value="Gasu_23740"/>
</dbReference>
<dbReference type="STRING" id="130081.M2Y325"/>
<evidence type="ECO:0000256" key="6">
    <source>
        <dbReference type="ARBA" id="ARBA00023242"/>
    </source>
</evidence>
<keyword evidence="9" id="KW-1185">Reference proteome</keyword>
<dbReference type="GO" id="GO:0042162">
    <property type="term" value="F:telomeric DNA binding"/>
    <property type="evidence" value="ECO:0007669"/>
    <property type="project" value="TreeGrafter"/>
</dbReference>
<dbReference type="RefSeq" id="XP_005706739.1">
    <property type="nucleotide sequence ID" value="XM_005706682.1"/>
</dbReference>
<evidence type="ECO:0000256" key="2">
    <source>
        <dbReference type="ARBA" id="ARBA00004574"/>
    </source>
</evidence>
<evidence type="ECO:0000313" key="8">
    <source>
        <dbReference type="EMBL" id="EME30219.1"/>
    </source>
</evidence>
<dbReference type="GO" id="GO:0010833">
    <property type="term" value="P:telomere maintenance via telomere lengthening"/>
    <property type="evidence" value="ECO:0007669"/>
    <property type="project" value="TreeGrafter"/>
</dbReference>
<organism evidence="8 9">
    <name type="scientific">Galdieria sulphuraria</name>
    <name type="common">Red alga</name>
    <dbReference type="NCBI Taxonomy" id="130081"/>
    <lineage>
        <taxon>Eukaryota</taxon>
        <taxon>Rhodophyta</taxon>
        <taxon>Bangiophyceae</taxon>
        <taxon>Galdieriales</taxon>
        <taxon>Galdieriaceae</taxon>
        <taxon>Galdieria</taxon>
    </lineage>
</organism>
<evidence type="ECO:0000259" key="7">
    <source>
        <dbReference type="PROSITE" id="PS50172"/>
    </source>
</evidence>
<dbReference type="GO" id="GO:0070187">
    <property type="term" value="C:shelterin complex"/>
    <property type="evidence" value="ECO:0007669"/>
    <property type="project" value="TreeGrafter"/>
</dbReference>
<comment type="subcellular location">
    <subcellularLocation>
        <location evidence="2">Chromosome</location>
        <location evidence="2">Telomere</location>
    </subcellularLocation>
    <subcellularLocation>
        <location evidence="1">Nucleus</location>
    </subcellularLocation>
</comment>
<dbReference type="EMBL" id="KB454501">
    <property type="protein sequence ID" value="EME30219.1"/>
    <property type="molecule type" value="Genomic_DNA"/>
</dbReference>
<dbReference type="PANTHER" id="PTHR16466">
    <property type="entry name" value="TELOMERE REPEAT-BINDING FACTOR 2-INTERACTING PROTEIN 1"/>
    <property type="match status" value="1"/>
</dbReference>
<dbReference type="OrthoDB" id="435460at2759"/>
<dbReference type="GeneID" id="17088964"/>
<accession>M2Y325</accession>
<dbReference type="CDD" id="cd11655">
    <property type="entry name" value="rap1_myb-like"/>
    <property type="match status" value="1"/>
</dbReference>
<keyword evidence="4" id="KW-0158">Chromosome</keyword>
<proteinExistence type="inferred from homology"/>
<comment type="similarity">
    <text evidence="3">Belongs to the RAP1 family.</text>
</comment>
<dbReference type="InterPro" id="IPR009057">
    <property type="entry name" value="Homeodomain-like_sf"/>
</dbReference>